<dbReference type="PANTHER" id="PTHR44196:SF1">
    <property type="entry name" value="DEHYDROGENASE_REDUCTASE SDR FAMILY MEMBER 7B"/>
    <property type="match status" value="1"/>
</dbReference>
<dbReference type="Gene3D" id="3.40.50.720">
    <property type="entry name" value="NAD(P)-binding Rossmann-like Domain"/>
    <property type="match status" value="1"/>
</dbReference>
<dbReference type="PROSITE" id="PS00061">
    <property type="entry name" value="ADH_SHORT"/>
    <property type="match status" value="1"/>
</dbReference>
<evidence type="ECO:0000313" key="6">
    <source>
        <dbReference type="EMBL" id="CAB5020769.1"/>
    </source>
</evidence>
<dbReference type="EMBL" id="CAFABE010000155">
    <property type="protein sequence ID" value="CAB4834928.1"/>
    <property type="molecule type" value="Genomic_DNA"/>
</dbReference>
<proteinExistence type="inferred from homology"/>
<dbReference type="SMART" id="SM00822">
    <property type="entry name" value="PKS_KR"/>
    <property type="match status" value="1"/>
</dbReference>
<dbReference type="InterPro" id="IPR036291">
    <property type="entry name" value="NAD(P)-bd_dom_sf"/>
</dbReference>
<organism evidence="5">
    <name type="scientific">freshwater metagenome</name>
    <dbReference type="NCBI Taxonomy" id="449393"/>
    <lineage>
        <taxon>unclassified sequences</taxon>
        <taxon>metagenomes</taxon>
        <taxon>ecological metagenomes</taxon>
    </lineage>
</organism>
<comment type="similarity">
    <text evidence="1">Belongs to the short-chain dehydrogenases/reductases (SDR) family.</text>
</comment>
<protein>
    <submittedName>
        <fullName evidence="5">Unannotated protein</fullName>
    </submittedName>
</protein>
<name>A0A6J7EES6_9ZZZZ</name>
<evidence type="ECO:0000313" key="5">
    <source>
        <dbReference type="EMBL" id="CAB4879524.1"/>
    </source>
</evidence>
<reference evidence="5" key="1">
    <citation type="submission" date="2020-05" db="EMBL/GenBank/DDBJ databases">
        <authorList>
            <person name="Chiriac C."/>
            <person name="Salcher M."/>
            <person name="Ghai R."/>
            <person name="Kavagutti S V."/>
        </authorList>
    </citation>
    <scope>NUCLEOTIDE SEQUENCE</scope>
</reference>
<dbReference type="PRINTS" id="PR00080">
    <property type="entry name" value="SDRFAMILY"/>
</dbReference>
<evidence type="ECO:0000313" key="4">
    <source>
        <dbReference type="EMBL" id="CAB4834928.1"/>
    </source>
</evidence>
<evidence type="ECO:0000256" key="2">
    <source>
        <dbReference type="ARBA" id="ARBA00023002"/>
    </source>
</evidence>
<dbReference type="EMBL" id="CAFBLT010000001">
    <property type="protein sequence ID" value="CAB4879524.1"/>
    <property type="molecule type" value="Genomic_DNA"/>
</dbReference>
<dbReference type="PANTHER" id="PTHR44196">
    <property type="entry name" value="DEHYDROGENASE/REDUCTASE SDR FAMILY MEMBER 7B"/>
    <property type="match status" value="1"/>
</dbReference>
<accession>A0A6J7EES6</accession>
<evidence type="ECO:0000259" key="3">
    <source>
        <dbReference type="SMART" id="SM00822"/>
    </source>
</evidence>
<feature type="domain" description="Ketoreductase" evidence="3">
    <location>
        <begin position="7"/>
        <end position="190"/>
    </location>
</feature>
<sequence length="262" mass="27926">MENFEGKRVLVTGASSGIGAGLAVEFARRGAVVGICARRQDRLEDVLHQCQAFSPESQMWVVDLADETAVDKLAVDFSNTFGGIDILVNNAGIPKRRHLTRLDNKTVDNVMRINYSSPVQLTLLLLPHMLAQNSGTIINVSSVAATLSPPGEAAYSASKAAMTVFSESMALDLWDTGINVLILYPGVVDTELFTLPDNDPMVADVEAIPVADAVAIVFDGLAQGALQVYAPTWFADIAVSKAKDPQAFIAGSAEYITGRQGD</sequence>
<dbReference type="PRINTS" id="PR00081">
    <property type="entry name" value="GDHRDH"/>
</dbReference>
<dbReference type="GO" id="GO:0016020">
    <property type="term" value="C:membrane"/>
    <property type="evidence" value="ECO:0007669"/>
    <property type="project" value="TreeGrafter"/>
</dbReference>
<keyword evidence="2" id="KW-0560">Oxidoreductase</keyword>
<dbReference type="Pfam" id="PF00106">
    <property type="entry name" value="adh_short"/>
    <property type="match status" value="1"/>
</dbReference>
<evidence type="ECO:0000256" key="1">
    <source>
        <dbReference type="ARBA" id="ARBA00006484"/>
    </source>
</evidence>
<dbReference type="GO" id="GO:0016491">
    <property type="term" value="F:oxidoreductase activity"/>
    <property type="evidence" value="ECO:0007669"/>
    <property type="project" value="UniProtKB-KW"/>
</dbReference>
<dbReference type="SUPFAM" id="SSF51735">
    <property type="entry name" value="NAD(P)-binding Rossmann-fold domains"/>
    <property type="match status" value="1"/>
</dbReference>
<dbReference type="AlphaFoldDB" id="A0A6J7EES6"/>
<dbReference type="InterPro" id="IPR020904">
    <property type="entry name" value="Sc_DH/Rdtase_CS"/>
</dbReference>
<gene>
    <name evidence="4" type="ORF">UFOPK3164_01786</name>
    <name evidence="5" type="ORF">UFOPK3427_01398</name>
    <name evidence="6" type="ORF">UFOPK4112_00903</name>
</gene>
<dbReference type="InterPro" id="IPR057326">
    <property type="entry name" value="KR_dom"/>
</dbReference>
<dbReference type="InterPro" id="IPR002347">
    <property type="entry name" value="SDR_fam"/>
</dbReference>
<dbReference type="EMBL" id="CAFBPM010000007">
    <property type="protein sequence ID" value="CAB5020769.1"/>
    <property type="molecule type" value="Genomic_DNA"/>
</dbReference>